<proteinExistence type="predicted"/>
<organism evidence="1 2">
    <name type="scientific">Mycena pura</name>
    <dbReference type="NCBI Taxonomy" id="153505"/>
    <lineage>
        <taxon>Eukaryota</taxon>
        <taxon>Fungi</taxon>
        <taxon>Dikarya</taxon>
        <taxon>Basidiomycota</taxon>
        <taxon>Agaricomycotina</taxon>
        <taxon>Agaricomycetes</taxon>
        <taxon>Agaricomycetidae</taxon>
        <taxon>Agaricales</taxon>
        <taxon>Marasmiineae</taxon>
        <taxon>Mycenaceae</taxon>
        <taxon>Mycena</taxon>
    </lineage>
</organism>
<evidence type="ECO:0000313" key="1">
    <source>
        <dbReference type="EMBL" id="KAJ7223430.1"/>
    </source>
</evidence>
<dbReference type="EMBL" id="JARJCW010000006">
    <property type="protein sequence ID" value="KAJ7223430.1"/>
    <property type="molecule type" value="Genomic_DNA"/>
</dbReference>
<keyword evidence="2" id="KW-1185">Reference proteome</keyword>
<comment type="caution">
    <text evidence="1">The sequence shown here is derived from an EMBL/GenBank/DDBJ whole genome shotgun (WGS) entry which is preliminary data.</text>
</comment>
<dbReference type="Proteomes" id="UP001219525">
    <property type="component" value="Unassembled WGS sequence"/>
</dbReference>
<accession>A0AAD7E1E0</accession>
<name>A0AAD7E1E0_9AGAR</name>
<evidence type="ECO:0000313" key="2">
    <source>
        <dbReference type="Proteomes" id="UP001219525"/>
    </source>
</evidence>
<dbReference type="AlphaFoldDB" id="A0AAD7E1E0"/>
<protein>
    <submittedName>
        <fullName evidence="1">Uncharacterized protein</fullName>
    </submittedName>
</protein>
<sequence length="222" mass="25314">MSSPVGECGAGVHNGSAYHDDYYCRGILLQYSESLKWLKPESVVRKFNQWVCSREHLHFHVITITVPRIAEKTYLGLVPRLHQEGQTIQERRSPALLQDEGTSVNREAVEKLDHPFLVVCDLQTVKYSESTPPTVSHNWATAHVQYCVPTGHESTGQHRKPPNFINTYSWRGLYSWVVFPYILWSIACTDGLPESCPRFRLQLQWVPALPMTPIHTDGIFGV</sequence>
<gene>
    <name evidence="1" type="ORF">GGX14DRAFT_387749</name>
</gene>
<reference evidence="1" key="1">
    <citation type="submission" date="2023-03" db="EMBL/GenBank/DDBJ databases">
        <title>Massive genome expansion in bonnet fungi (Mycena s.s.) driven by repeated elements and novel gene families across ecological guilds.</title>
        <authorList>
            <consortium name="Lawrence Berkeley National Laboratory"/>
            <person name="Harder C.B."/>
            <person name="Miyauchi S."/>
            <person name="Viragh M."/>
            <person name="Kuo A."/>
            <person name="Thoen E."/>
            <person name="Andreopoulos B."/>
            <person name="Lu D."/>
            <person name="Skrede I."/>
            <person name="Drula E."/>
            <person name="Henrissat B."/>
            <person name="Morin E."/>
            <person name="Kohler A."/>
            <person name="Barry K."/>
            <person name="LaButti K."/>
            <person name="Morin E."/>
            <person name="Salamov A."/>
            <person name="Lipzen A."/>
            <person name="Mereny Z."/>
            <person name="Hegedus B."/>
            <person name="Baldrian P."/>
            <person name="Stursova M."/>
            <person name="Weitz H."/>
            <person name="Taylor A."/>
            <person name="Grigoriev I.V."/>
            <person name="Nagy L.G."/>
            <person name="Martin F."/>
            <person name="Kauserud H."/>
        </authorList>
    </citation>
    <scope>NUCLEOTIDE SEQUENCE</scope>
    <source>
        <strain evidence="1">9144</strain>
    </source>
</reference>